<protein>
    <submittedName>
        <fullName evidence="2">Uncharacterized protein</fullName>
    </submittedName>
</protein>
<dbReference type="GeneID" id="58193162"/>
<keyword evidence="1" id="KW-0472">Membrane</keyword>
<evidence type="ECO:0000313" key="3">
    <source>
        <dbReference type="Proteomes" id="UP000018445"/>
    </source>
</evidence>
<dbReference type="PATRIC" id="fig|1191460.12.peg.238"/>
<dbReference type="EMBL" id="APPO01000002">
    <property type="protein sequence ID" value="ENV38807.1"/>
    <property type="molecule type" value="Genomic_DNA"/>
</dbReference>
<sequence>MSKQLELISGKINSIRKTEEGTINWFDNKLRIIKRIQVIDYQANLDNKPIRFVISQALLNSVGNVDVIAFKELDCGKHLVVAVKQNQLIYLNPYLHDRAANPNHAFTIEFWHILLTLFFVLSHSMREDSTFVGVSILGFTVLTFSCCFSGYQKLNKEIKWRKEMRRKILKFYDLPENLESKIFNKKWRYRNAIGVVDLFKLELRGK</sequence>
<name>N8YPQ4_ACIVR</name>
<feature type="transmembrane region" description="Helical" evidence="1">
    <location>
        <begin position="131"/>
        <end position="151"/>
    </location>
</feature>
<accession>N8YPQ4</accession>
<comment type="caution">
    <text evidence="2">The sequence shown here is derived from an EMBL/GenBank/DDBJ whole genome shotgun (WGS) entry which is preliminary data.</text>
</comment>
<dbReference type="AlphaFoldDB" id="N8YPQ4"/>
<keyword evidence="3" id="KW-1185">Reference proteome</keyword>
<evidence type="ECO:0000256" key="1">
    <source>
        <dbReference type="SAM" id="Phobius"/>
    </source>
</evidence>
<proteinExistence type="predicted"/>
<dbReference type="RefSeq" id="WP_004876660.1">
    <property type="nucleotide sequence ID" value="NZ_AKIQ01000051.1"/>
</dbReference>
<evidence type="ECO:0000313" key="2">
    <source>
        <dbReference type="EMBL" id="ENV38807.1"/>
    </source>
</evidence>
<dbReference type="Proteomes" id="UP000018445">
    <property type="component" value="Unassembled WGS sequence"/>
</dbReference>
<dbReference type="HOGENOM" id="CLU_1329597_0_0_6"/>
<keyword evidence="1" id="KW-0812">Transmembrane</keyword>
<gene>
    <name evidence="2" type="ORF">F959_00243</name>
</gene>
<keyword evidence="1" id="KW-1133">Transmembrane helix</keyword>
<organism evidence="2 3">
    <name type="scientific">Acinetobacter venetianus (strain ATCC 31012 / DSM 23050 / BCRC 14357 / CCUG 45561 / CIP 110063 / KCTC 2702 / LMG 19082 / RAG-1)</name>
    <dbReference type="NCBI Taxonomy" id="1191460"/>
    <lineage>
        <taxon>Bacteria</taxon>
        <taxon>Pseudomonadati</taxon>
        <taxon>Pseudomonadota</taxon>
        <taxon>Gammaproteobacteria</taxon>
        <taxon>Moraxellales</taxon>
        <taxon>Moraxellaceae</taxon>
        <taxon>Acinetobacter</taxon>
    </lineage>
</organism>
<reference evidence="2 3" key="1">
    <citation type="submission" date="2013-02" db="EMBL/GenBank/DDBJ databases">
        <title>The Genome Sequence of Acinetobacter venetianus CIP 110063.</title>
        <authorList>
            <consortium name="The Broad Institute Genome Sequencing Platform"/>
            <consortium name="The Broad Institute Genome Sequencing Center for Infectious Disease"/>
            <person name="Cerqueira G."/>
            <person name="Feldgarden M."/>
            <person name="Courvalin P."/>
            <person name="Perichon B."/>
            <person name="Grillot-Courvalin C."/>
            <person name="Clermont D."/>
            <person name="Rocha E."/>
            <person name="Yoon E.-J."/>
            <person name="Nemec A."/>
            <person name="Walker B."/>
            <person name="Young S.K."/>
            <person name="Zeng Q."/>
            <person name="Gargeya S."/>
            <person name="Fitzgerald M."/>
            <person name="Haas B."/>
            <person name="Abouelleil A."/>
            <person name="Alvarado L."/>
            <person name="Arachchi H.M."/>
            <person name="Berlin A.M."/>
            <person name="Chapman S.B."/>
            <person name="Dewar J."/>
            <person name="Goldberg J."/>
            <person name="Griggs A."/>
            <person name="Gujja S."/>
            <person name="Hansen M."/>
            <person name="Howarth C."/>
            <person name="Imamovic A."/>
            <person name="Larimer J."/>
            <person name="McCowan C."/>
            <person name="Murphy C."/>
            <person name="Neiman D."/>
            <person name="Pearson M."/>
            <person name="Priest M."/>
            <person name="Roberts A."/>
            <person name="Saif S."/>
            <person name="Shea T."/>
            <person name="Sisk P."/>
            <person name="Sykes S."/>
            <person name="Wortman J."/>
            <person name="Nusbaum C."/>
            <person name="Birren B."/>
        </authorList>
    </citation>
    <scope>NUCLEOTIDE SEQUENCE [LARGE SCALE GENOMIC DNA]</scope>
    <source>
        <strain evidence="3">ATCC 31012 / DSM 23050 / BCRC 14357 / CCUG 45561 / CIP 110063 / KCTC 2702 / LMG 19082 / RAG-1</strain>
    </source>
</reference>
<dbReference type="OrthoDB" id="9992471at2"/>